<dbReference type="STRING" id="1429867.A0A0G4PSB9"/>
<dbReference type="GO" id="GO:0046872">
    <property type="term" value="F:metal ion binding"/>
    <property type="evidence" value="ECO:0007669"/>
    <property type="project" value="UniProtKB-KW"/>
</dbReference>
<evidence type="ECO:0000256" key="4">
    <source>
        <dbReference type="ARBA" id="ARBA00022801"/>
    </source>
</evidence>
<proteinExistence type="inferred from homology"/>
<evidence type="ECO:0000256" key="2">
    <source>
        <dbReference type="ARBA" id="ARBA00007749"/>
    </source>
</evidence>
<dbReference type="Gene3D" id="3.60.15.10">
    <property type="entry name" value="Ribonuclease Z/Hydroxyacylglutathione hydrolase-like"/>
    <property type="match status" value="1"/>
</dbReference>
<evidence type="ECO:0000313" key="7">
    <source>
        <dbReference type="Proteomes" id="UP000053732"/>
    </source>
</evidence>
<dbReference type="GO" id="GO:0016787">
    <property type="term" value="F:hydrolase activity"/>
    <property type="evidence" value="ECO:0007669"/>
    <property type="project" value="UniProtKB-KW"/>
</dbReference>
<dbReference type="EMBL" id="HG793168">
    <property type="protein sequence ID" value="CRL29312.1"/>
    <property type="molecule type" value="Genomic_DNA"/>
</dbReference>
<evidence type="ECO:0000313" key="6">
    <source>
        <dbReference type="EMBL" id="CRL29312.1"/>
    </source>
</evidence>
<dbReference type="AlphaFoldDB" id="A0A0G4PSB9"/>
<accession>A0A0G4PSB9</accession>
<dbReference type="SUPFAM" id="SSF56281">
    <property type="entry name" value="Metallo-hydrolase/oxidoreductase"/>
    <property type="match status" value="1"/>
</dbReference>
<gene>
    <name evidence="6" type="ORF">PCAMFM013_S035g000007</name>
</gene>
<keyword evidence="5" id="KW-0862">Zinc</keyword>
<sequence length="325" mass="36516">MTESTVSVHALRAGYLTLPESQFISPLDDMNHRKIVPSLSFLIQHQSQSGVVTRLVFDLGIRREPELYQPNIRQHLTTRQPLEVFPDVTESLAMGGLSSYDIDFVVLSHVHWDHVGMPSDFPQSEFVIGNGSQDLLSGKRSMSNGGHSHFEPDLLPKDRILELPLTGPPGSHVTKWNFPSTLLHQLPPFGDLAWRPYSRLPHTIDVFSDGSVLIVDAPGHLPGHINLLCRVSVDPRRYVYLAGDACHDRRILTGEKNIAEWSNPHFPHQICCIHADRDRALKTIHMIRELEEGKTSLGEVEVVLAHDSQWAIAANEQHRYFPGAL</sequence>
<comment type="cofactor">
    <cofactor evidence="1">
        <name>Zn(2+)</name>
        <dbReference type="ChEBI" id="CHEBI:29105"/>
    </cofactor>
</comment>
<keyword evidence="7" id="KW-1185">Reference proteome</keyword>
<evidence type="ECO:0000256" key="3">
    <source>
        <dbReference type="ARBA" id="ARBA00022723"/>
    </source>
</evidence>
<evidence type="ECO:0000256" key="1">
    <source>
        <dbReference type="ARBA" id="ARBA00001947"/>
    </source>
</evidence>
<dbReference type="PANTHER" id="PTHR42978">
    <property type="entry name" value="QUORUM-QUENCHING LACTONASE YTNP-RELATED-RELATED"/>
    <property type="match status" value="1"/>
</dbReference>
<keyword evidence="4" id="KW-0378">Hydrolase</keyword>
<organism evidence="6 7">
    <name type="scientific">Penicillium camemberti (strain FM 013)</name>
    <dbReference type="NCBI Taxonomy" id="1429867"/>
    <lineage>
        <taxon>Eukaryota</taxon>
        <taxon>Fungi</taxon>
        <taxon>Dikarya</taxon>
        <taxon>Ascomycota</taxon>
        <taxon>Pezizomycotina</taxon>
        <taxon>Eurotiomycetes</taxon>
        <taxon>Eurotiomycetidae</taxon>
        <taxon>Eurotiales</taxon>
        <taxon>Aspergillaceae</taxon>
        <taxon>Penicillium</taxon>
    </lineage>
</organism>
<dbReference type="Proteomes" id="UP000053732">
    <property type="component" value="Unassembled WGS sequence"/>
</dbReference>
<protein>
    <submittedName>
        <fullName evidence="6">Str. FM013</fullName>
    </submittedName>
</protein>
<keyword evidence="3" id="KW-0479">Metal-binding</keyword>
<dbReference type="InterPro" id="IPR036866">
    <property type="entry name" value="RibonucZ/Hydroxyglut_hydro"/>
</dbReference>
<dbReference type="CDD" id="cd07730">
    <property type="entry name" value="metallo-hydrolase-like_MBL-fold"/>
    <property type="match status" value="1"/>
</dbReference>
<name>A0A0G4PSB9_PENC3</name>
<dbReference type="PANTHER" id="PTHR42978:SF2">
    <property type="entry name" value="102 KBASES UNSTABLE REGION: FROM 1 TO 119443"/>
    <property type="match status" value="1"/>
</dbReference>
<comment type="similarity">
    <text evidence="2">Belongs to the metallo-beta-lactamase superfamily.</text>
</comment>
<evidence type="ECO:0000256" key="5">
    <source>
        <dbReference type="ARBA" id="ARBA00022833"/>
    </source>
</evidence>
<dbReference type="InterPro" id="IPR051013">
    <property type="entry name" value="MBL_superfamily_lactonases"/>
</dbReference>
<reference evidence="6 7" key="1">
    <citation type="journal article" date="2014" name="Nat. Commun.">
        <title>Multiple recent horizontal transfers of a large genomic region in cheese making fungi.</title>
        <authorList>
            <person name="Cheeseman K."/>
            <person name="Ropars J."/>
            <person name="Renault P."/>
            <person name="Dupont J."/>
            <person name="Gouzy J."/>
            <person name="Branca A."/>
            <person name="Abraham A.L."/>
            <person name="Ceppi M."/>
            <person name="Conseiller E."/>
            <person name="Debuchy R."/>
            <person name="Malagnac F."/>
            <person name="Goarin A."/>
            <person name="Silar P."/>
            <person name="Lacoste S."/>
            <person name="Sallet E."/>
            <person name="Bensimon A."/>
            <person name="Giraud T."/>
            <person name="Brygoo Y."/>
        </authorList>
    </citation>
    <scope>NUCLEOTIDE SEQUENCE [LARGE SCALE GENOMIC DNA]</scope>
    <source>
        <strain evidence="7">FM 013</strain>
    </source>
</reference>